<protein>
    <submittedName>
        <fullName evidence="2">Uncharacterized protein</fullName>
    </submittedName>
</protein>
<proteinExistence type="predicted"/>
<evidence type="ECO:0000313" key="3">
    <source>
        <dbReference type="Proteomes" id="UP000215896"/>
    </source>
</evidence>
<keyword evidence="3" id="KW-1185">Reference proteome</keyword>
<dbReference type="AlphaFoldDB" id="A0A255GF90"/>
<organism evidence="2 3">
    <name type="scientific">Enemella evansiae</name>
    <dbReference type="NCBI Taxonomy" id="2016499"/>
    <lineage>
        <taxon>Bacteria</taxon>
        <taxon>Bacillati</taxon>
        <taxon>Actinomycetota</taxon>
        <taxon>Actinomycetes</taxon>
        <taxon>Propionibacteriales</taxon>
        <taxon>Propionibacteriaceae</taxon>
        <taxon>Enemella</taxon>
    </lineage>
</organism>
<feature type="compositionally biased region" description="Basic and acidic residues" evidence="1">
    <location>
        <begin position="14"/>
        <end position="29"/>
    </location>
</feature>
<accession>A0A255GF90</accession>
<gene>
    <name evidence="2" type="ORF">CGZ94_07770</name>
</gene>
<dbReference type="Pfam" id="PF20060">
    <property type="entry name" value="DUF6459"/>
    <property type="match status" value="1"/>
</dbReference>
<dbReference type="RefSeq" id="WP_094405273.1">
    <property type="nucleotide sequence ID" value="NZ_NMVN01000016.1"/>
</dbReference>
<comment type="caution">
    <text evidence="2">The sequence shown here is derived from an EMBL/GenBank/DDBJ whole genome shotgun (WGS) entry which is preliminary data.</text>
</comment>
<sequence length="168" mass="18295">MTVIEAAAPLVRPLPDHRPVAQDRSRRPEPATPVPLPLAADPVPTVHTPARDPALDPRLRGQLQGLATAIVDAVAGRRPLQQLIRWVDERVLAELALRSRLFRLRGRSVGVRSVRLQRTEDRVEATLRIGDDEHGEALALRFDLLGSRWVCTVADFGPTPGPGGITAG</sequence>
<name>A0A255GF90_9ACTN</name>
<dbReference type="EMBL" id="NMVO01000012">
    <property type="protein sequence ID" value="OYO14485.1"/>
    <property type="molecule type" value="Genomic_DNA"/>
</dbReference>
<dbReference type="InterPro" id="IPR045596">
    <property type="entry name" value="DUF6459"/>
</dbReference>
<evidence type="ECO:0000256" key="1">
    <source>
        <dbReference type="SAM" id="MobiDB-lite"/>
    </source>
</evidence>
<dbReference type="Proteomes" id="UP000215896">
    <property type="component" value="Unassembled WGS sequence"/>
</dbReference>
<feature type="region of interest" description="Disordered" evidence="1">
    <location>
        <begin position="14"/>
        <end position="45"/>
    </location>
</feature>
<reference evidence="2 3" key="1">
    <citation type="submission" date="2017-07" db="EMBL/GenBank/DDBJ databases">
        <title>Draft whole genome sequences of clinical Proprionibacteriaceae strains.</title>
        <authorList>
            <person name="Bernier A.-M."/>
            <person name="Bernard K."/>
            <person name="Domingo M.-C."/>
        </authorList>
    </citation>
    <scope>NUCLEOTIDE SEQUENCE [LARGE SCALE GENOMIC DNA]</scope>
    <source>
        <strain evidence="2 3">NML 030167</strain>
    </source>
</reference>
<evidence type="ECO:0000313" key="2">
    <source>
        <dbReference type="EMBL" id="OYO14485.1"/>
    </source>
</evidence>
<dbReference type="OrthoDB" id="3266345at2"/>